<comment type="caution">
    <text evidence="1">The sequence shown here is derived from an EMBL/GenBank/DDBJ whole genome shotgun (WGS) entry which is preliminary data.</text>
</comment>
<dbReference type="InterPro" id="IPR025890">
    <property type="entry name" value="Abhydrolase_bac"/>
</dbReference>
<sequence length="356" mass="40954">MHEEINYLTDNFIKKWYKRTKPALAFKAKSKKEFLSWQRTLKNKVRELLGELPGPANLKPDLYSREEKEKYIREKWIIQTEKDCFMPLYLLIPKGIKGKVPAILCCHGHGIHAKDNVSGVTFNVAERENMKRIANYNYAEQMTERGFVTIAPDWRSFGERVAYSNLYEPRDQCNIHFLQHLILGRTLLLANVFDATRAIDFLLTRKEVDKNRIGCMGLSFGGTMTTYTTLLDERIKAADIICYATSTEHYTINNPNTCGSQLVPHLYKYADVGDVMAAIAPRPLLIESGANDTCFYLDSARKAHNILKKAYKAAGAENNLWIEIFPGEHSFSGRKAFDFFEKYLGKPKNARIRRNY</sequence>
<evidence type="ECO:0008006" key="3">
    <source>
        <dbReference type="Google" id="ProtNLM"/>
    </source>
</evidence>
<name>A0A1J4SAE3_9BACT</name>
<dbReference type="EMBL" id="MNUO01000130">
    <property type="protein sequence ID" value="OIN95714.1"/>
    <property type="molecule type" value="Genomic_DNA"/>
</dbReference>
<dbReference type="Pfam" id="PF12715">
    <property type="entry name" value="Abhydrolase_7"/>
    <property type="match status" value="1"/>
</dbReference>
<dbReference type="STRING" id="1817893.AUJ66_08450"/>
<gene>
    <name evidence="1" type="ORF">AUJ66_08450</name>
</gene>
<dbReference type="AlphaFoldDB" id="A0A1J4SAE3"/>
<evidence type="ECO:0000313" key="2">
    <source>
        <dbReference type="Proteomes" id="UP000182278"/>
    </source>
</evidence>
<dbReference type="Proteomes" id="UP000182278">
    <property type="component" value="Unassembled WGS sequence"/>
</dbReference>
<dbReference type="Gene3D" id="3.40.50.1820">
    <property type="entry name" value="alpha/beta hydrolase"/>
    <property type="match status" value="1"/>
</dbReference>
<reference evidence="1 2" key="1">
    <citation type="journal article" date="2016" name="Environ. Microbiol.">
        <title>Genomic resolution of a cold subsurface aquifer community provides metabolic insights for novel microbes adapted to high CO concentrations.</title>
        <authorList>
            <person name="Probst A.J."/>
            <person name="Castelle C.J."/>
            <person name="Singh A."/>
            <person name="Brown C.T."/>
            <person name="Anantharaman K."/>
            <person name="Sharon I."/>
            <person name="Hug L.A."/>
            <person name="Burstein D."/>
            <person name="Emerson J.B."/>
            <person name="Thomas B.C."/>
            <person name="Banfield J.F."/>
        </authorList>
    </citation>
    <scope>NUCLEOTIDE SEQUENCE [LARGE SCALE GENOMIC DNA]</scope>
    <source>
        <strain evidence="1">CG1_02_38_46</strain>
    </source>
</reference>
<proteinExistence type="predicted"/>
<accession>A0A1J4SAE3</accession>
<dbReference type="PANTHER" id="PTHR22946">
    <property type="entry name" value="DIENELACTONE HYDROLASE DOMAIN-CONTAINING PROTEIN-RELATED"/>
    <property type="match status" value="1"/>
</dbReference>
<dbReference type="PANTHER" id="PTHR22946:SF8">
    <property type="entry name" value="ACETYL XYLAN ESTERASE DOMAIN-CONTAINING PROTEIN"/>
    <property type="match status" value="1"/>
</dbReference>
<dbReference type="ESTHER" id="9bact-a0a1j4sae3">
    <property type="family name" value="Abhydrolase_7"/>
</dbReference>
<dbReference type="SUPFAM" id="SSF53474">
    <property type="entry name" value="alpha/beta-Hydrolases"/>
    <property type="match status" value="1"/>
</dbReference>
<protein>
    <recommendedName>
        <fullName evidence="3">Acetyl xylan esterase domain-containing protein</fullName>
    </recommendedName>
</protein>
<organism evidence="1 2">
    <name type="scientific">Candidatus Desantisbacteria bacterium CG1_02_38_46</name>
    <dbReference type="NCBI Taxonomy" id="1817893"/>
    <lineage>
        <taxon>Bacteria</taxon>
        <taxon>Candidatus Desantisiibacteriota</taxon>
    </lineage>
</organism>
<dbReference type="InterPro" id="IPR029058">
    <property type="entry name" value="AB_hydrolase_fold"/>
</dbReference>
<evidence type="ECO:0000313" key="1">
    <source>
        <dbReference type="EMBL" id="OIN95714.1"/>
    </source>
</evidence>
<dbReference type="InterPro" id="IPR050261">
    <property type="entry name" value="FrsA_esterase"/>
</dbReference>